<evidence type="ECO:0000313" key="3">
    <source>
        <dbReference type="Proteomes" id="UP001556367"/>
    </source>
</evidence>
<organism evidence="2 3">
    <name type="scientific">Hohenbuehelia grisea</name>
    <dbReference type="NCBI Taxonomy" id="104357"/>
    <lineage>
        <taxon>Eukaryota</taxon>
        <taxon>Fungi</taxon>
        <taxon>Dikarya</taxon>
        <taxon>Basidiomycota</taxon>
        <taxon>Agaricomycotina</taxon>
        <taxon>Agaricomycetes</taxon>
        <taxon>Agaricomycetidae</taxon>
        <taxon>Agaricales</taxon>
        <taxon>Pleurotineae</taxon>
        <taxon>Pleurotaceae</taxon>
        <taxon>Hohenbuehelia</taxon>
    </lineage>
</organism>
<gene>
    <name evidence="2" type="ORF">HGRIS_010894</name>
</gene>
<keyword evidence="1" id="KW-0472">Membrane</keyword>
<sequence>MPSFSMPSATTSATLSTSTFSAPSASASVIHAASKSFDAIGLSMTVGIALGILALAAGFFLVGRRVMRWMSGPSKVEDSEKGIPAANVKQPLHLPTIVATKTENAMLERKGLRPLSLPGIVALKAVPHPPAMSRRPLSLPAMGRPKVVVPKRMSVSVSEPIISMV</sequence>
<keyword evidence="3" id="KW-1185">Reference proteome</keyword>
<name>A0ABR3IYI0_9AGAR</name>
<reference evidence="3" key="1">
    <citation type="submission" date="2024-06" db="EMBL/GenBank/DDBJ databases">
        <title>Multi-omics analyses provide insights into the biosynthesis of the anticancer antibiotic pleurotin in Hohenbuehelia grisea.</title>
        <authorList>
            <person name="Weaver J.A."/>
            <person name="Alberti F."/>
        </authorList>
    </citation>
    <scope>NUCLEOTIDE SEQUENCE [LARGE SCALE GENOMIC DNA]</scope>
    <source>
        <strain evidence="3">T-177</strain>
    </source>
</reference>
<keyword evidence="1" id="KW-1133">Transmembrane helix</keyword>
<accession>A0ABR3IYI0</accession>
<dbReference type="EMBL" id="JASNQZ010000014">
    <property type="protein sequence ID" value="KAL0948302.1"/>
    <property type="molecule type" value="Genomic_DNA"/>
</dbReference>
<evidence type="ECO:0000256" key="1">
    <source>
        <dbReference type="SAM" id="Phobius"/>
    </source>
</evidence>
<keyword evidence="1" id="KW-0812">Transmembrane</keyword>
<proteinExistence type="predicted"/>
<evidence type="ECO:0000313" key="2">
    <source>
        <dbReference type="EMBL" id="KAL0948302.1"/>
    </source>
</evidence>
<dbReference type="Proteomes" id="UP001556367">
    <property type="component" value="Unassembled WGS sequence"/>
</dbReference>
<protein>
    <submittedName>
        <fullName evidence="2">Uncharacterized protein</fullName>
    </submittedName>
</protein>
<feature type="transmembrane region" description="Helical" evidence="1">
    <location>
        <begin position="42"/>
        <end position="62"/>
    </location>
</feature>
<comment type="caution">
    <text evidence="2">The sequence shown here is derived from an EMBL/GenBank/DDBJ whole genome shotgun (WGS) entry which is preliminary data.</text>
</comment>